<comment type="caution">
    <text evidence="10">The sequence shown here is derived from an EMBL/GenBank/DDBJ whole genome shotgun (WGS) entry which is preliminary data.</text>
</comment>
<keyword evidence="8" id="KW-0119">Carbohydrate metabolism</keyword>
<evidence type="ECO:0000256" key="4">
    <source>
        <dbReference type="ARBA" id="ARBA00011233"/>
    </source>
</evidence>
<dbReference type="SUPFAM" id="SSF51569">
    <property type="entry name" value="Aldolase"/>
    <property type="match status" value="1"/>
</dbReference>
<dbReference type="PANTHER" id="PTHR30246:SF1">
    <property type="entry name" value="2-DEHYDRO-3-DEOXY-6-PHOSPHOGALACTONATE ALDOLASE-RELATED"/>
    <property type="match status" value="1"/>
</dbReference>
<evidence type="ECO:0000256" key="8">
    <source>
        <dbReference type="ARBA" id="ARBA00023277"/>
    </source>
</evidence>
<dbReference type="InterPro" id="IPR000887">
    <property type="entry name" value="Aldlse_KDPG_KHG"/>
</dbReference>
<dbReference type="NCBIfam" id="NF004325">
    <property type="entry name" value="PRK05718.1"/>
    <property type="match status" value="1"/>
</dbReference>
<sequence>MQEMIIRLRQIKIVLVIAIEEARDIIPLGHALADNGLPVAEITFRTEGAAEAISLLRAERPDILIGAGTVLHCEHVRQAKIAGAKFVVSPGLNPNTVQACQQIGIPIIPGVNNASTIEQALELGIDFVKFFPAEPSGGIAMIKALLAPYPQLQVMPTGGISIKNIRDYFAIPQIVACGGSWMVSSQLIRDKEWKKIGELTREAVELVGSICDLSISKRR</sequence>
<dbReference type="PANTHER" id="PTHR30246">
    <property type="entry name" value="2-KETO-3-DEOXY-6-PHOSPHOGLUCONATE ALDOLASE"/>
    <property type="match status" value="1"/>
</dbReference>
<evidence type="ECO:0000256" key="9">
    <source>
        <dbReference type="ARBA" id="ARBA00049796"/>
    </source>
</evidence>
<proteinExistence type="inferred from homology"/>
<dbReference type="PROSITE" id="PS00159">
    <property type="entry name" value="ALDOLASE_KDPG_KHG_1"/>
    <property type="match status" value="1"/>
</dbReference>
<name>A0A3D9UCA4_9GAMM</name>
<evidence type="ECO:0000313" key="10">
    <source>
        <dbReference type="EMBL" id="REF26906.1"/>
    </source>
</evidence>
<dbReference type="Gene3D" id="3.20.20.70">
    <property type="entry name" value="Aldolase class I"/>
    <property type="match status" value="1"/>
</dbReference>
<dbReference type="UniPathway" id="UPA00856">
    <property type="reaction ID" value="UER00829"/>
</dbReference>
<reference evidence="10 11" key="1">
    <citation type="submission" date="2018-08" db="EMBL/GenBank/DDBJ databases">
        <title>Genomic Encyclopedia of Archaeal and Bacterial Type Strains, Phase II (KMG-II): from individual species to whole genera.</title>
        <authorList>
            <person name="Goeker M."/>
        </authorList>
    </citation>
    <scope>NUCLEOTIDE SEQUENCE [LARGE SCALE GENOMIC DNA]</scope>
    <source>
        <strain evidence="10 11">DSM 17905</strain>
    </source>
</reference>
<keyword evidence="6" id="KW-0456">Lyase</keyword>
<dbReference type="CDD" id="cd00452">
    <property type="entry name" value="KDPG_aldolase"/>
    <property type="match status" value="1"/>
</dbReference>
<organism evidence="10 11">
    <name type="scientific">Xenorhabdus cabanillasii</name>
    <dbReference type="NCBI Taxonomy" id="351673"/>
    <lineage>
        <taxon>Bacteria</taxon>
        <taxon>Pseudomonadati</taxon>
        <taxon>Pseudomonadota</taxon>
        <taxon>Gammaproteobacteria</taxon>
        <taxon>Enterobacterales</taxon>
        <taxon>Morganellaceae</taxon>
        <taxon>Xenorhabdus</taxon>
    </lineage>
</organism>
<dbReference type="Proteomes" id="UP000256294">
    <property type="component" value="Unassembled WGS sequence"/>
</dbReference>
<dbReference type="UniPathway" id="UPA00227"/>
<accession>A0A3D9UCA4</accession>
<protein>
    <recommendedName>
        <fullName evidence="5">2-dehydro-3-deoxy-phosphogluconate aldolase</fullName>
        <ecNumber evidence="5">4.1.2.14</ecNumber>
    </recommendedName>
    <alternativeName>
        <fullName evidence="9">2-keto-3-deoxy-6-phosphogluconate aldolase</fullName>
    </alternativeName>
</protein>
<comment type="similarity">
    <text evidence="3">Belongs to the KHG/KDPG aldolase family.</text>
</comment>
<dbReference type="NCBIfam" id="TIGR01182">
    <property type="entry name" value="eda"/>
    <property type="match status" value="1"/>
</dbReference>
<evidence type="ECO:0000313" key="11">
    <source>
        <dbReference type="Proteomes" id="UP000256294"/>
    </source>
</evidence>
<dbReference type="RefSeq" id="WP_115826143.1">
    <property type="nucleotide sequence ID" value="NZ_QTUB01000001.1"/>
</dbReference>
<dbReference type="PROSITE" id="PS00160">
    <property type="entry name" value="ALDOLASE_KDPG_KHG_2"/>
    <property type="match status" value="1"/>
</dbReference>
<dbReference type="AlphaFoldDB" id="A0A3D9UCA4"/>
<evidence type="ECO:0000256" key="1">
    <source>
        <dbReference type="ARBA" id="ARBA00000654"/>
    </source>
</evidence>
<dbReference type="EMBL" id="QTUB01000001">
    <property type="protein sequence ID" value="REF26906.1"/>
    <property type="molecule type" value="Genomic_DNA"/>
</dbReference>
<dbReference type="EC" id="4.1.2.14" evidence="5"/>
<evidence type="ECO:0000256" key="6">
    <source>
        <dbReference type="ARBA" id="ARBA00023239"/>
    </source>
</evidence>
<comment type="catalytic activity">
    <reaction evidence="1">
        <text>2-dehydro-3-deoxy-6-phospho-D-gluconate = D-glyceraldehyde 3-phosphate + pyruvate</text>
        <dbReference type="Rhea" id="RHEA:17089"/>
        <dbReference type="ChEBI" id="CHEBI:15361"/>
        <dbReference type="ChEBI" id="CHEBI:57569"/>
        <dbReference type="ChEBI" id="CHEBI:59776"/>
        <dbReference type="EC" id="4.1.2.14"/>
    </reaction>
</comment>
<evidence type="ECO:0000256" key="7">
    <source>
        <dbReference type="ARBA" id="ARBA00023270"/>
    </source>
</evidence>
<dbReference type="InterPro" id="IPR013785">
    <property type="entry name" value="Aldolase_TIM"/>
</dbReference>
<dbReference type="GO" id="GO:0008675">
    <property type="term" value="F:2-dehydro-3-deoxy-phosphogluconate aldolase activity"/>
    <property type="evidence" value="ECO:0007669"/>
    <property type="project" value="UniProtKB-EC"/>
</dbReference>
<evidence type="ECO:0000256" key="3">
    <source>
        <dbReference type="ARBA" id="ARBA00006906"/>
    </source>
</evidence>
<gene>
    <name evidence="10" type="ORF">BDD26_1614</name>
</gene>
<keyword evidence="11" id="KW-1185">Reference proteome</keyword>
<dbReference type="InterPro" id="IPR031337">
    <property type="entry name" value="KDPG/KHG_AS_1"/>
</dbReference>
<keyword evidence="7" id="KW-0704">Schiff base</keyword>
<evidence type="ECO:0000256" key="5">
    <source>
        <dbReference type="ARBA" id="ARBA00013063"/>
    </source>
</evidence>
<comment type="pathway">
    <text evidence="2">Carbohydrate acid metabolism; 2-dehydro-3-deoxy-D-gluconate degradation; D-glyceraldehyde 3-phosphate and pyruvate from 2-dehydro-3-deoxy-D-gluconate: step 2/2.</text>
</comment>
<evidence type="ECO:0000256" key="2">
    <source>
        <dbReference type="ARBA" id="ARBA00004736"/>
    </source>
</evidence>
<dbReference type="Pfam" id="PF01081">
    <property type="entry name" value="Aldolase"/>
    <property type="match status" value="1"/>
</dbReference>
<dbReference type="InterPro" id="IPR031338">
    <property type="entry name" value="KDPG/KHG_AS_2"/>
</dbReference>
<comment type="subunit">
    <text evidence="4">Homotrimer.</text>
</comment>